<gene>
    <name evidence="1" type="ORF">C9J47_19455</name>
</gene>
<keyword evidence="2" id="KW-1185">Reference proteome</keyword>
<evidence type="ECO:0000313" key="1">
    <source>
        <dbReference type="EMBL" id="PSV44859.1"/>
    </source>
</evidence>
<dbReference type="EMBL" id="PYOC01000008">
    <property type="protein sequence ID" value="PSV44859.1"/>
    <property type="molecule type" value="Genomic_DNA"/>
</dbReference>
<comment type="caution">
    <text evidence="1">The sequence shown here is derived from an EMBL/GenBank/DDBJ whole genome shotgun (WGS) entry which is preliminary data.</text>
</comment>
<reference evidence="1 2" key="1">
    <citation type="submission" date="2018-03" db="EMBL/GenBank/DDBJ databases">
        <title>Whole genome sequencing of Histamine producing bacteria.</title>
        <authorList>
            <person name="Butler K."/>
        </authorList>
    </citation>
    <scope>NUCLEOTIDE SEQUENCE [LARGE SCALE GENOMIC DNA]</scope>
    <source>
        <strain evidence="1 2">ATCC 19614</strain>
    </source>
</reference>
<dbReference type="PANTHER" id="PTHR36154">
    <property type="entry name" value="DNA-BINDING TRANSCRIPTIONAL ACTIVATOR ALPA"/>
    <property type="match status" value="1"/>
</dbReference>
<name>A0A2T3L582_9GAMM</name>
<dbReference type="InterPro" id="IPR009061">
    <property type="entry name" value="DNA-bd_dom_put_sf"/>
</dbReference>
<evidence type="ECO:0000313" key="2">
    <source>
        <dbReference type="Proteomes" id="UP000241803"/>
    </source>
</evidence>
<proteinExistence type="predicted"/>
<dbReference type="PANTHER" id="PTHR36154:SF1">
    <property type="entry name" value="DNA-BINDING TRANSCRIPTIONAL ACTIVATOR ALPA"/>
    <property type="match status" value="1"/>
</dbReference>
<dbReference type="Pfam" id="PF05930">
    <property type="entry name" value="Phage_AlpA"/>
    <property type="match status" value="1"/>
</dbReference>
<dbReference type="Proteomes" id="UP000241803">
    <property type="component" value="Unassembled WGS sequence"/>
</dbReference>
<dbReference type="RefSeq" id="WP_107254981.1">
    <property type="nucleotide sequence ID" value="NZ_PYOC01000008.1"/>
</dbReference>
<accession>A0A2T3L582</accession>
<dbReference type="InterPro" id="IPR010260">
    <property type="entry name" value="AlpA"/>
</dbReference>
<dbReference type="AlphaFoldDB" id="A0A2T3L582"/>
<protein>
    <submittedName>
        <fullName evidence="1">Transcriptional regulator</fullName>
    </submittedName>
</protein>
<dbReference type="InterPro" id="IPR052931">
    <property type="entry name" value="Prophage_regulatory_activator"/>
</dbReference>
<dbReference type="SUPFAM" id="SSF46955">
    <property type="entry name" value="Putative DNA-binding domain"/>
    <property type="match status" value="1"/>
</dbReference>
<sequence length="63" mass="7460">MLNTPKKLITLKEVIALTGLSRSTIYKYISTREFPQQIPIGERSVRWEDGEIQSWIQRKIELR</sequence>
<dbReference type="Gene3D" id="1.10.238.160">
    <property type="match status" value="1"/>
</dbReference>
<organism evidence="1 2">
    <name type="scientific">Photobacterium indicum</name>
    <dbReference type="NCBI Taxonomy" id="81447"/>
    <lineage>
        <taxon>Bacteria</taxon>
        <taxon>Pseudomonadati</taxon>
        <taxon>Pseudomonadota</taxon>
        <taxon>Gammaproteobacteria</taxon>
        <taxon>Vibrionales</taxon>
        <taxon>Vibrionaceae</taxon>
        <taxon>Photobacterium</taxon>
    </lineage>
</organism>